<evidence type="ECO:0000256" key="6">
    <source>
        <dbReference type="ARBA" id="ARBA00023157"/>
    </source>
</evidence>
<comment type="subcellular location">
    <subcellularLocation>
        <location evidence="1">Secreted</location>
    </subcellularLocation>
</comment>
<organism evidence="8 9">
    <name type="scientific">Esox lucius</name>
    <name type="common">Northern pike</name>
    <dbReference type="NCBI Taxonomy" id="8010"/>
    <lineage>
        <taxon>Eukaryota</taxon>
        <taxon>Metazoa</taxon>
        <taxon>Chordata</taxon>
        <taxon>Craniata</taxon>
        <taxon>Vertebrata</taxon>
        <taxon>Euteleostomi</taxon>
        <taxon>Actinopterygii</taxon>
        <taxon>Neopterygii</taxon>
        <taxon>Teleostei</taxon>
        <taxon>Protacanthopterygii</taxon>
        <taxon>Esociformes</taxon>
        <taxon>Esocidae</taxon>
        <taxon>Esox</taxon>
    </lineage>
</organism>
<dbReference type="InterPro" id="IPR003978">
    <property type="entry name" value="Thrombopoietin"/>
</dbReference>
<evidence type="ECO:0000313" key="8">
    <source>
        <dbReference type="Ensembl" id="ENSELUP00000029453.2"/>
    </source>
</evidence>
<keyword evidence="4" id="KW-0372">Hormone</keyword>
<reference evidence="8" key="4">
    <citation type="submission" date="2025-09" db="UniProtKB">
        <authorList>
            <consortium name="Ensembl"/>
        </authorList>
    </citation>
    <scope>IDENTIFICATION</scope>
</reference>
<protein>
    <recommendedName>
        <fullName evidence="10">Thrombopoietin</fullName>
    </recommendedName>
</protein>
<dbReference type="Bgee" id="ENSELUG00000006403">
    <property type="expression patterns" value="Expressed in testis and 2 other cell types or tissues"/>
</dbReference>
<reference evidence="9" key="1">
    <citation type="journal article" date="2014" name="PLoS ONE">
        <title>The genome and linkage map of the northern pike (Esox lucius): conserved synteny revealed between the salmonid sister group and the Neoteleostei.</title>
        <authorList>
            <person name="Rondeau E.B."/>
            <person name="Minkley D.R."/>
            <person name="Leong J.S."/>
            <person name="Messmer A.M."/>
            <person name="Jantzen J.R."/>
            <person name="von Schalburg K.R."/>
            <person name="Lemon C."/>
            <person name="Bird N.H."/>
            <person name="Koop B.F."/>
        </authorList>
    </citation>
    <scope>NUCLEOTIDE SEQUENCE</scope>
</reference>
<dbReference type="GO" id="GO:0005125">
    <property type="term" value="F:cytokine activity"/>
    <property type="evidence" value="ECO:0007669"/>
    <property type="project" value="InterPro"/>
</dbReference>
<dbReference type="Pfam" id="PF00758">
    <property type="entry name" value="EPO_TPO"/>
    <property type="match status" value="1"/>
</dbReference>
<keyword evidence="6" id="KW-1015">Disulfide bond</keyword>
<proteinExistence type="inferred from homology"/>
<name>A0A3P8ZLW8_ESOLU</name>
<evidence type="ECO:0000313" key="9">
    <source>
        <dbReference type="Proteomes" id="UP000265140"/>
    </source>
</evidence>
<evidence type="ECO:0000256" key="1">
    <source>
        <dbReference type="ARBA" id="ARBA00004613"/>
    </source>
</evidence>
<dbReference type="Proteomes" id="UP000265140">
    <property type="component" value="Chromosome 3"/>
</dbReference>
<comment type="similarity">
    <text evidence="2">Belongs to the EPO/TPO family.</text>
</comment>
<dbReference type="AlphaFoldDB" id="A0A3P8ZLW8"/>
<dbReference type="Gene3D" id="1.20.1250.10">
    <property type="match status" value="1"/>
</dbReference>
<keyword evidence="3" id="KW-0964">Secreted</keyword>
<keyword evidence="9" id="KW-1185">Reference proteome</keyword>
<dbReference type="InParanoid" id="A0A3P8ZLW8"/>
<evidence type="ECO:0000256" key="2">
    <source>
        <dbReference type="ARBA" id="ARBA00005782"/>
    </source>
</evidence>
<feature type="chain" id="PRO_5044262472" description="Thrombopoietin" evidence="7">
    <location>
        <begin position="18"/>
        <end position="151"/>
    </location>
</feature>
<evidence type="ECO:0000256" key="5">
    <source>
        <dbReference type="ARBA" id="ARBA00022729"/>
    </source>
</evidence>
<dbReference type="STRING" id="8010.ENSELUP00000029453"/>
<dbReference type="Ensembl" id="ENSELUT00000010781.3">
    <property type="protein sequence ID" value="ENSELUP00000029453.2"/>
    <property type="gene ID" value="ENSELUG00000006403.3"/>
</dbReference>
<evidence type="ECO:0000256" key="7">
    <source>
        <dbReference type="SAM" id="SignalP"/>
    </source>
</evidence>
<dbReference type="OMA" id="ANEVWHA"/>
<sequence length="151" mass="17027">MCLGLLLLCMVANEVWHATTRPIDFVCDRESRKDMNTEGDCEALKTLPSPILLPCSKLHKASWERKSAQEKRGDISASLAALSESVRVARTLSQSGCGSTQLERLERTVNNYLQIITHLDIEVNDIKKYTNKHTQMQLEESRAYVPHDIAT</sequence>
<evidence type="ECO:0000256" key="3">
    <source>
        <dbReference type="ARBA" id="ARBA00022525"/>
    </source>
</evidence>
<keyword evidence="5 7" id="KW-0732">Signal</keyword>
<evidence type="ECO:0000256" key="4">
    <source>
        <dbReference type="ARBA" id="ARBA00022702"/>
    </source>
</evidence>
<reference evidence="8" key="2">
    <citation type="submission" date="2020-02" db="EMBL/GenBank/DDBJ databases">
        <title>Esox lucius (northern pike) genome, fEsoLuc1, primary haplotype.</title>
        <authorList>
            <person name="Myers G."/>
            <person name="Karagic N."/>
            <person name="Meyer A."/>
            <person name="Pippel M."/>
            <person name="Reichard M."/>
            <person name="Winkler S."/>
            <person name="Tracey A."/>
            <person name="Sims Y."/>
            <person name="Howe K."/>
            <person name="Rhie A."/>
            <person name="Formenti G."/>
            <person name="Durbin R."/>
            <person name="Fedrigo O."/>
            <person name="Jarvis E.D."/>
        </authorList>
    </citation>
    <scope>NUCLEOTIDE SEQUENCE [LARGE SCALE GENOMIC DNA]</scope>
</reference>
<accession>A0A3P8ZLW8</accession>
<dbReference type="GO" id="GO:0008283">
    <property type="term" value="P:cell population proliferation"/>
    <property type="evidence" value="ECO:0007669"/>
    <property type="project" value="InterPro"/>
</dbReference>
<dbReference type="InterPro" id="IPR001323">
    <property type="entry name" value="EPO_TPO"/>
</dbReference>
<feature type="signal peptide" evidence="7">
    <location>
        <begin position="1"/>
        <end position="17"/>
    </location>
</feature>
<evidence type="ECO:0008006" key="10">
    <source>
        <dbReference type="Google" id="ProtNLM"/>
    </source>
</evidence>
<reference evidence="8" key="3">
    <citation type="submission" date="2025-08" db="UniProtKB">
        <authorList>
            <consortium name="Ensembl"/>
        </authorList>
    </citation>
    <scope>IDENTIFICATION</scope>
</reference>
<dbReference type="InterPro" id="IPR009079">
    <property type="entry name" value="4_helix_cytokine-like_core"/>
</dbReference>
<dbReference type="PANTHER" id="PTHR10560">
    <property type="entry name" value="THROMBOPOIETIN"/>
    <property type="match status" value="1"/>
</dbReference>
<dbReference type="PANTHER" id="PTHR10560:SF0">
    <property type="entry name" value="THROMBOPOIETIN"/>
    <property type="match status" value="1"/>
</dbReference>
<dbReference type="GO" id="GO:0005576">
    <property type="term" value="C:extracellular region"/>
    <property type="evidence" value="ECO:0007669"/>
    <property type="project" value="UniProtKB-SubCell"/>
</dbReference>
<dbReference type="SUPFAM" id="SSF47266">
    <property type="entry name" value="4-helical cytokines"/>
    <property type="match status" value="1"/>
</dbReference>
<dbReference type="GO" id="GO:0005179">
    <property type="term" value="F:hormone activity"/>
    <property type="evidence" value="ECO:0007669"/>
    <property type="project" value="UniProtKB-KW"/>
</dbReference>
<dbReference type="GeneTree" id="ENSGT00940000175304"/>